<name>A0A927KBI1_9ACTN</name>
<keyword evidence="3" id="KW-1185">Reference proteome</keyword>
<dbReference type="AlphaFoldDB" id="A0A927KBI1"/>
<feature type="transmembrane region" description="Helical" evidence="1">
    <location>
        <begin position="38"/>
        <end position="58"/>
    </location>
</feature>
<feature type="transmembrane region" description="Helical" evidence="1">
    <location>
        <begin position="184"/>
        <end position="202"/>
    </location>
</feature>
<feature type="transmembrane region" description="Helical" evidence="1">
    <location>
        <begin position="469"/>
        <end position="487"/>
    </location>
</feature>
<feature type="transmembrane region" description="Helical" evidence="1">
    <location>
        <begin position="367"/>
        <end position="391"/>
    </location>
</feature>
<feature type="transmembrane region" description="Helical" evidence="1">
    <location>
        <begin position="70"/>
        <end position="95"/>
    </location>
</feature>
<evidence type="ECO:0000256" key="1">
    <source>
        <dbReference type="SAM" id="Phobius"/>
    </source>
</evidence>
<keyword evidence="1" id="KW-0812">Transmembrane</keyword>
<evidence type="ECO:0000313" key="3">
    <source>
        <dbReference type="Proteomes" id="UP000616839"/>
    </source>
</evidence>
<keyword evidence="1" id="KW-1133">Transmembrane helix</keyword>
<gene>
    <name evidence="2" type="ORF">IE331_16025</name>
</gene>
<evidence type="ECO:0000313" key="2">
    <source>
        <dbReference type="EMBL" id="MBD8871135.1"/>
    </source>
</evidence>
<feature type="transmembrane region" description="Helical" evidence="1">
    <location>
        <begin position="397"/>
        <end position="422"/>
    </location>
</feature>
<organism evidence="2 3">
    <name type="scientific">Nocardioides donggukensis</name>
    <dbReference type="NCBI Taxonomy" id="2774019"/>
    <lineage>
        <taxon>Bacteria</taxon>
        <taxon>Bacillati</taxon>
        <taxon>Actinomycetota</taxon>
        <taxon>Actinomycetes</taxon>
        <taxon>Propionibacteriales</taxon>
        <taxon>Nocardioidaceae</taxon>
        <taxon>Nocardioides</taxon>
    </lineage>
</organism>
<dbReference type="RefSeq" id="WP_192144469.1">
    <property type="nucleotide sequence ID" value="NZ_JACYXZ010000005.1"/>
</dbReference>
<proteinExistence type="predicted"/>
<protein>
    <submittedName>
        <fullName evidence="2">Uncharacterized protein</fullName>
    </submittedName>
</protein>
<dbReference type="Proteomes" id="UP000616839">
    <property type="component" value="Unassembled WGS sequence"/>
</dbReference>
<feature type="transmembrane region" description="Helical" evidence="1">
    <location>
        <begin position="116"/>
        <end position="141"/>
    </location>
</feature>
<feature type="transmembrane region" description="Helical" evidence="1">
    <location>
        <begin position="153"/>
        <end position="172"/>
    </location>
</feature>
<accession>A0A927KBI1</accession>
<feature type="transmembrane region" description="Helical" evidence="1">
    <location>
        <begin position="304"/>
        <end position="321"/>
    </location>
</feature>
<sequence length="512" mass="53412">MPTGRSWTDPIADVGSLVRFRFGAARPDRPGGARRTRLLIGIPAAITLAVLLVPAAAAGAGSREGYALDLLVILPTAATAFLLLTIVSAVASGGGRELLSREHGVAYPVSPVTDHLGALLMAPLNIAWLVQGWLLLGLTSYGAGWRALLPAELLMLLFLAAATALGQVVGWSVEAVRRARYGVVAYRGLVVASLALSAWLVATDRLVDVLSASPTVHLAVAVARIQDGEAGYPLAVLGVLVALLVASVLAGIVPATLALRRPPRDEARLESGTHRPRGDARSDLMALARVDLSSVLRSVPLRRGLLTLALLPGLAALGGAIAWDMLILMPGLVASGAALLFGVNAWCLDGRGALWRGSLPVDPDLAFVSRAGVLAGLLMAASAVTIALGSLRAGLPSAAVLVALLCAWLVVTLQVTTASMRWSARAPYAADMRSARATPAPPAVMVGYSARLALSTTLLGLLFSTVAVFGVWWLSVVVAAPLLAWWWRRLGQVRRQWSEPTTRSRVAVTVAA</sequence>
<comment type="caution">
    <text evidence="2">The sequence shown here is derived from an EMBL/GenBank/DDBJ whole genome shotgun (WGS) entry which is preliminary data.</text>
</comment>
<feature type="transmembrane region" description="Helical" evidence="1">
    <location>
        <begin position="234"/>
        <end position="259"/>
    </location>
</feature>
<keyword evidence="1" id="KW-0472">Membrane</keyword>
<dbReference type="EMBL" id="JACYXZ010000005">
    <property type="protein sequence ID" value="MBD8871135.1"/>
    <property type="molecule type" value="Genomic_DNA"/>
</dbReference>
<reference evidence="2" key="1">
    <citation type="submission" date="2020-09" db="EMBL/GenBank/DDBJ databases">
        <title>Nocardioides sp. strain MJB4 16S ribosomal RNA gene Genome sequencing and assembly.</title>
        <authorList>
            <person name="Kim I."/>
        </authorList>
    </citation>
    <scope>NUCLEOTIDE SEQUENCE</scope>
    <source>
        <strain evidence="2">MJB4</strain>
    </source>
</reference>